<dbReference type="InterPro" id="IPR020635">
    <property type="entry name" value="Tyr_kinase_cat_dom"/>
</dbReference>
<keyword evidence="28" id="KW-0732">Signal</keyword>
<dbReference type="GeneTree" id="ENSGT00940000157138"/>
<protein>
    <recommendedName>
        <fullName evidence="2">receptor protein-tyrosine kinase</fullName>
        <ecNumber evidence="2">2.7.10.1</ecNumber>
    </recommendedName>
</protein>
<dbReference type="GO" id="GO:0060218">
    <property type="term" value="P:hematopoietic stem cell differentiation"/>
    <property type="evidence" value="ECO:0007669"/>
    <property type="project" value="Ensembl"/>
</dbReference>
<evidence type="ECO:0000256" key="11">
    <source>
        <dbReference type="ARBA" id="ARBA00022843"/>
    </source>
</evidence>
<dbReference type="PIRSF" id="PIRSF000615">
    <property type="entry name" value="TyrPK_CSF1-R"/>
    <property type="match status" value="1"/>
</dbReference>
<dbReference type="Pfam" id="PF13895">
    <property type="entry name" value="Ig_2"/>
    <property type="match status" value="1"/>
</dbReference>
<dbReference type="Gene3D" id="1.10.510.10">
    <property type="entry name" value="Transferase(Phosphotransferase) domain 1"/>
    <property type="match status" value="1"/>
</dbReference>
<dbReference type="InterPro" id="IPR007110">
    <property type="entry name" value="Ig-like_dom"/>
</dbReference>
<evidence type="ECO:0000256" key="2">
    <source>
        <dbReference type="ARBA" id="ARBA00011902"/>
    </source>
</evidence>
<dbReference type="RefSeq" id="XP_018554995.1">
    <property type="nucleotide sequence ID" value="XM_018699479.2"/>
</dbReference>
<evidence type="ECO:0000256" key="22">
    <source>
        <dbReference type="PIRSR" id="PIRSR000615-3"/>
    </source>
</evidence>
<dbReference type="PROSITE" id="PS00109">
    <property type="entry name" value="PROTEIN_KINASE_TYR"/>
    <property type="match status" value="1"/>
</dbReference>
<dbReference type="Gene3D" id="2.60.40.10">
    <property type="entry name" value="Immunoglobulins"/>
    <property type="match status" value="5"/>
</dbReference>
<evidence type="ECO:0000313" key="33">
    <source>
        <dbReference type="RefSeq" id="XP_018554995.1"/>
    </source>
</evidence>
<dbReference type="KEGG" id="lcf:108899186"/>
<dbReference type="SMART" id="SM00409">
    <property type="entry name" value="IG"/>
    <property type="match status" value="3"/>
</dbReference>
<keyword evidence="8 21" id="KW-0547">Nucleotide-binding</keyword>
<evidence type="ECO:0000256" key="13">
    <source>
        <dbReference type="ARBA" id="ARBA00023136"/>
    </source>
</evidence>
<feature type="site" description="Important for interaction with phosphotyrosine-binding proteins" evidence="23">
    <location>
        <position position="961"/>
    </location>
</feature>
<evidence type="ECO:0000256" key="14">
    <source>
        <dbReference type="ARBA" id="ARBA00023137"/>
    </source>
</evidence>
<keyword evidence="7" id="KW-0677">Repeat</keyword>
<dbReference type="GO" id="GO:0097084">
    <property type="term" value="P:vascular associated smooth muscle cell development"/>
    <property type="evidence" value="ECO:0007669"/>
    <property type="project" value="Ensembl"/>
</dbReference>
<dbReference type="InterPro" id="IPR003598">
    <property type="entry name" value="Ig_sub2"/>
</dbReference>
<dbReference type="InterPro" id="IPR001824">
    <property type="entry name" value="Tyr_kinase_rcpt_3_CS"/>
</dbReference>
<evidence type="ECO:0000313" key="31">
    <source>
        <dbReference type="Ensembl" id="ENSLCAP00010007109.1"/>
    </source>
</evidence>
<evidence type="ECO:0000256" key="7">
    <source>
        <dbReference type="ARBA" id="ARBA00022737"/>
    </source>
</evidence>
<accession>A0A4W6C9G9</accession>
<evidence type="ECO:0000256" key="17">
    <source>
        <dbReference type="ARBA" id="ARBA00023180"/>
    </source>
</evidence>
<feature type="region of interest" description="Disordered" evidence="26">
    <location>
        <begin position="1043"/>
        <end position="1105"/>
    </location>
</feature>
<dbReference type="GO" id="GO:0001974">
    <property type="term" value="P:blood vessel remodeling"/>
    <property type="evidence" value="ECO:0007669"/>
    <property type="project" value="Ensembl"/>
</dbReference>
<evidence type="ECO:0000256" key="28">
    <source>
        <dbReference type="SAM" id="SignalP"/>
    </source>
</evidence>
<evidence type="ECO:0000256" key="9">
    <source>
        <dbReference type="ARBA" id="ARBA00022777"/>
    </source>
</evidence>
<feature type="signal peptide" evidence="28">
    <location>
        <begin position="1"/>
        <end position="27"/>
    </location>
</feature>
<dbReference type="FunFam" id="3.30.200.20:FF:000025">
    <property type="entry name" value="Platelet-derived growth factor receptor alpha"/>
    <property type="match status" value="1"/>
</dbReference>
<feature type="binding site" evidence="21">
    <location>
        <position position="821"/>
    </location>
    <ligand>
        <name>ATP</name>
        <dbReference type="ChEBI" id="CHEBI:30616"/>
    </ligand>
</feature>
<dbReference type="InterPro" id="IPR013783">
    <property type="entry name" value="Ig-like_fold"/>
</dbReference>
<dbReference type="GeneID" id="108899186"/>
<feature type="domain" description="Ig-like" evidence="30">
    <location>
        <begin position="32"/>
        <end position="118"/>
    </location>
</feature>
<dbReference type="GO" id="GO:0072109">
    <property type="term" value="P:glomerular mesangium development"/>
    <property type="evidence" value="ECO:0007669"/>
    <property type="project" value="Ensembl"/>
</dbReference>
<sequence length="1105" mass="124257">MRRVTVSTLHLTVTVTALLYLCTELRCLEITPKDKEIILPRGSSLTLTCSGAGETTWEFKREDVPFFQLEQGQNSGQSYQIVQNGTGSSILTLWNMSWKQTGVYQCVDQQTGETKEVVVFVPDPDVWFIESSHGMVTKTSEESTIPCVVTNPDINVTLYEKDTDMPIKGQYIPSEGYKAQLEDRTYMCRGELNGTVKESQAFYVFSIVVPEALDAYINASKTVLKQGEPLTVNCTVHGVELVFFSWDIPNREAIDVEPLTDVISSMNMRSCLMFPRATVAHSGNYICHVHEGVQDQTASASVNITVLERGFVDVKPAQQQNISAKLQENVELRVEIEAYPPPQVRWSKDGATIKGDKTITSRQEHEIRYVTILTLVRVRTEQKGRYTVTVTNGDDTKEVTFDLEVQVPSQIKDLADHHLPGKRHLVTCIAEGVPTPTIQWYSCDSMLKCSNQTVVWQPLVPEPEELSIQTNVSYNETRKTSQVRSQVIFYKPQQVTVRCETSNQAGLVDRRDVKLVSSTLFSQVAVLAAVLALVVIVILSFIILIAVWRKKPRYEIRWKVIESVSQDGHEYIYVDPIHLPYDLAWEMPRDNLVLGRTLGSGAFGRVVEATAYGLTHSQSSTKVAVKMLKSTARRSETQALMSELKIMSHLGPHLNIVNLLGACTKHGPLYLVTEYCRYGDLVDYLHRNKHTFLQYYAEKNQDDGCLISGGSTPLSQRKGYVSFGSESDGGYMDMSKDEPSVYVPMQEQIDTIKYADIQPSPYESPYQQDIYQEQGGGRLDLVISDSPILTYDDLLGFSYQVAKGMEFLASKNCVHRDLAARNVLICEGKLVKICDFGLARDIMHDSNYISKGSTFLPLKWMAPESIFHNLYTTLSDVWSYGILLWEIFTLGGTPYPDLPMNELFYSALKRGYRMAKPAHASDEVYDIMKKCWDEKFEKRPEFSFLVHSVGNMLTDSYKKRYNQVNDNFMKSDHPAVARTKPRLSSPFPIANPSFGSPSPINLPFPPDPYNQSLSPGDFRQEAGTQEVITSYNEYIIPIPDPKPEEVFTDVPSESPASSVALEEETDSMSQDTADTLPEEDRLEETSERDALLGSSGTPEVEDSFL</sequence>
<keyword evidence="22" id="KW-0460">Magnesium</keyword>
<keyword evidence="17" id="KW-0325">Glycoprotein</keyword>
<evidence type="ECO:0000256" key="27">
    <source>
        <dbReference type="SAM" id="Phobius"/>
    </source>
</evidence>
<evidence type="ECO:0000256" key="4">
    <source>
        <dbReference type="ARBA" id="ARBA00022553"/>
    </source>
</evidence>
<evidence type="ECO:0000259" key="30">
    <source>
        <dbReference type="PROSITE" id="PS50835"/>
    </source>
</evidence>
<keyword evidence="14" id="KW-0829">Tyrosine-protein kinase</keyword>
<keyword evidence="4" id="KW-0597">Phosphoprotein</keyword>
<dbReference type="InterPro" id="IPR036179">
    <property type="entry name" value="Ig-like_dom_sf"/>
</dbReference>
<dbReference type="Pfam" id="PF07714">
    <property type="entry name" value="PK_Tyr_Ser-Thr"/>
    <property type="match status" value="1"/>
</dbReference>
<gene>
    <name evidence="31" type="primary">PDGFRB</name>
    <name evidence="33" type="synonym">pdgfrb</name>
</gene>
<comment type="catalytic activity">
    <reaction evidence="19">
        <text>L-tyrosyl-[protein] + ATP = O-phospho-L-tyrosyl-[protein] + ADP + H(+)</text>
        <dbReference type="Rhea" id="RHEA:10596"/>
        <dbReference type="Rhea" id="RHEA-COMP:10136"/>
        <dbReference type="Rhea" id="RHEA-COMP:20101"/>
        <dbReference type="ChEBI" id="CHEBI:15378"/>
        <dbReference type="ChEBI" id="CHEBI:30616"/>
        <dbReference type="ChEBI" id="CHEBI:46858"/>
        <dbReference type="ChEBI" id="CHEBI:61978"/>
        <dbReference type="ChEBI" id="CHEBI:456216"/>
        <dbReference type="EC" id="2.7.10.1"/>
    </reaction>
</comment>
<dbReference type="InterPro" id="IPR008266">
    <property type="entry name" value="Tyr_kinase_AS"/>
</dbReference>
<dbReference type="GO" id="GO:0001755">
    <property type="term" value="P:neural crest cell migration"/>
    <property type="evidence" value="ECO:0007669"/>
    <property type="project" value="Ensembl"/>
</dbReference>
<dbReference type="FunFam" id="1.10.510.10:FF:000140">
    <property type="entry name" value="Platelet-derived growth factor receptor beta"/>
    <property type="match status" value="1"/>
</dbReference>
<dbReference type="GO" id="GO:1904238">
    <property type="term" value="P:pericyte cell differentiation"/>
    <property type="evidence" value="ECO:0007669"/>
    <property type="project" value="Ensembl"/>
</dbReference>
<evidence type="ECO:0000259" key="29">
    <source>
        <dbReference type="PROSITE" id="PS50011"/>
    </source>
</evidence>
<feature type="binding site" evidence="22">
    <location>
        <position position="571"/>
    </location>
    <ligand>
        <name>Mg(2+)</name>
        <dbReference type="ChEBI" id="CHEBI:18420"/>
    </ligand>
</feature>
<dbReference type="SUPFAM" id="SSF48726">
    <property type="entry name" value="Immunoglobulin"/>
    <property type="match status" value="4"/>
</dbReference>
<dbReference type="GO" id="GO:0005524">
    <property type="term" value="F:ATP binding"/>
    <property type="evidence" value="ECO:0007669"/>
    <property type="project" value="UniProtKB-UniRule"/>
</dbReference>
<evidence type="ECO:0000256" key="25">
    <source>
        <dbReference type="RuleBase" id="RU000311"/>
    </source>
</evidence>
<feature type="domain" description="Ig-like" evidence="30">
    <location>
        <begin position="210"/>
        <end position="303"/>
    </location>
</feature>
<keyword evidence="15" id="KW-1015">Disulfide bond</keyword>
<evidence type="ECO:0000256" key="24">
    <source>
        <dbReference type="PROSITE-ProRule" id="PRU10141"/>
    </source>
</evidence>
<dbReference type="PANTHER" id="PTHR24416:SF53">
    <property type="entry name" value="PLATELET-DERIVED GROWTH FACTOR RECEPTOR BETA"/>
    <property type="match status" value="1"/>
</dbReference>
<feature type="chain" id="PRO_5044612589" description="receptor protein-tyrosine kinase" evidence="28">
    <location>
        <begin position="28"/>
        <end position="1105"/>
    </location>
</feature>
<keyword evidence="9" id="KW-0418">Kinase</keyword>
<feature type="binding site" evidence="21">
    <location>
        <begin position="674"/>
        <end position="680"/>
    </location>
    <ligand>
        <name>ATP</name>
        <dbReference type="ChEBI" id="CHEBI:30616"/>
    </ligand>
</feature>
<dbReference type="GO" id="GO:0048702">
    <property type="term" value="P:embryonic neurocranium morphogenesis"/>
    <property type="evidence" value="ECO:0007669"/>
    <property type="project" value="Ensembl"/>
</dbReference>
<evidence type="ECO:0000256" key="12">
    <source>
        <dbReference type="ARBA" id="ARBA00022989"/>
    </source>
</evidence>
<proteinExistence type="inferred from homology"/>
<keyword evidence="10 21" id="KW-0067">ATP-binding</keyword>
<evidence type="ECO:0000256" key="15">
    <source>
        <dbReference type="ARBA" id="ARBA00023157"/>
    </source>
</evidence>
<dbReference type="PROSITE" id="PS50011">
    <property type="entry name" value="PROTEIN_KINASE_DOM"/>
    <property type="match status" value="1"/>
</dbReference>
<keyword evidence="6 25" id="KW-0812">Transmembrane</keyword>
<evidence type="ECO:0000256" key="23">
    <source>
        <dbReference type="PIRSR" id="PIRSR000615-4"/>
    </source>
</evidence>
<dbReference type="GO" id="GO:0043235">
    <property type="term" value="C:receptor complex"/>
    <property type="evidence" value="ECO:0007669"/>
    <property type="project" value="TreeGrafter"/>
</dbReference>
<evidence type="ECO:0000256" key="26">
    <source>
        <dbReference type="SAM" id="MobiDB-lite"/>
    </source>
</evidence>
<dbReference type="PROSITE" id="PS00107">
    <property type="entry name" value="PROTEIN_KINASE_ATP"/>
    <property type="match status" value="1"/>
</dbReference>
<comment type="similarity">
    <text evidence="25">Belongs to the protein kinase superfamily. Tyr protein kinase family. CSF-1/PDGF receptor subfamily.</text>
</comment>
<evidence type="ECO:0000256" key="20">
    <source>
        <dbReference type="PIRSR" id="PIRSR000615-1"/>
    </source>
</evidence>
<organism evidence="31 32">
    <name type="scientific">Lates calcarifer</name>
    <name type="common">Barramundi</name>
    <name type="synonym">Holocentrus calcarifer</name>
    <dbReference type="NCBI Taxonomy" id="8187"/>
    <lineage>
        <taxon>Eukaryota</taxon>
        <taxon>Metazoa</taxon>
        <taxon>Chordata</taxon>
        <taxon>Craniata</taxon>
        <taxon>Vertebrata</taxon>
        <taxon>Euteleostomi</taxon>
        <taxon>Actinopterygii</taxon>
        <taxon>Neopterygii</taxon>
        <taxon>Teleostei</taxon>
        <taxon>Neoteleostei</taxon>
        <taxon>Acanthomorphata</taxon>
        <taxon>Carangaria</taxon>
        <taxon>Carangaria incertae sedis</taxon>
        <taxon>Centropomidae</taxon>
        <taxon>Lates</taxon>
    </lineage>
</organism>
<dbReference type="SMART" id="SM00219">
    <property type="entry name" value="TyrKc"/>
    <property type="match status" value="1"/>
</dbReference>
<dbReference type="AlphaFoldDB" id="A0A4W6C9G9"/>
<keyword evidence="12 27" id="KW-1133">Transmembrane helix</keyword>
<dbReference type="InterPro" id="IPR001245">
    <property type="entry name" value="Ser-Thr/Tyr_kinase_cat_dom"/>
</dbReference>
<reference evidence="33" key="2">
    <citation type="submission" date="2025-04" db="UniProtKB">
        <authorList>
            <consortium name="RefSeq"/>
        </authorList>
    </citation>
    <scope>IDENTIFICATION</scope>
    <source>
        <tissue evidence="33">Brain</tissue>
    </source>
</reference>
<dbReference type="PRINTS" id="PR01832">
    <property type="entry name" value="VEGFRECEPTOR"/>
</dbReference>
<dbReference type="PROSITE" id="PS00240">
    <property type="entry name" value="RECEPTOR_TYR_KIN_III"/>
    <property type="match status" value="1"/>
</dbReference>
<keyword evidence="22" id="KW-0479">Metal-binding</keyword>
<dbReference type="InParanoid" id="A0A4W6C9G9"/>
<dbReference type="InterPro" id="IPR003599">
    <property type="entry name" value="Ig_sub"/>
</dbReference>
<dbReference type="PROSITE" id="PS50835">
    <property type="entry name" value="IG_LIKE"/>
    <property type="match status" value="3"/>
</dbReference>
<dbReference type="EC" id="2.7.10.1" evidence="2"/>
<dbReference type="OrthoDB" id="9936425at2759"/>
<dbReference type="GO" id="GO:0005886">
    <property type="term" value="C:plasma membrane"/>
    <property type="evidence" value="ECO:0007669"/>
    <property type="project" value="UniProtKB-SubCell"/>
</dbReference>
<dbReference type="GO" id="GO:0060976">
    <property type="term" value="P:coronary vasculature development"/>
    <property type="evidence" value="ECO:0007669"/>
    <property type="project" value="Ensembl"/>
</dbReference>
<keyword evidence="18 25" id="KW-0393">Immunoglobulin domain</keyword>
<dbReference type="InterPro" id="IPR017441">
    <property type="entry name" value="Protein_kinase_ATP_BS"/>
</dbReference>
<feature type="binding site" evidence="22">
    <location>
        <position position="822"/>
    </location>
    <ligand>
        <name>Mg(2+)</name>
        <dbReference type="ChEBI" id="CHEBI:18420"/>
    </ligand>
</feature>
<feature type="binding site" evidence="22">
    <location>
        <position position="835"/>
    </location>
    <ligand>
        <name>Mg(2+)</name>
        <dbReference type="ChEBI" id="CHEBI:18420"/>
    </ligand>
</feature>
<reference evidence="31" key="3">
    <citation type="submission" date="2025-05" db="UniProtKB">
        <authorList>
            <consortium name="Ensembl"/>
        </authorList>
    </citation>
    <scope>IDENTIFICATION</scope>
</reference>
<evidence type="ECO:0000256" key="18">
    <source>
        <dbReference type="ARBA" id="ARBA00023319"/>
    </source>
</evidence>
<keyword evidence="32" id="KW-1185">Reference proteome</keyword>
<keyword evidence="13 27" id="KW-0472">Membrane</keyword>
<evidence type="ECO:0000256" key="5">
    <source>
        <dbReference type="ARBA" id="ARBA00022679"/>
    </source>
</evidence>
<feature type="domain" description="Ig-like" evidence="30">
    <location>
        <begin position="316"/>
        <end position="400"/>
    </location>
</feature>
<dbReference type="InterPro" id="IPR000719">
    <property type="entry name" value="Prot_kinase_dom"/>
</dbReference>
<feature type="active site" description="Proton acceptor" evidence="20">
    <location>
        <position position="817"/>
    </location>
</feature>
<keyword evidence="3" id="KW-1003">Cell membrane</keyword>
<dbReference type="Ensembl" id="ENSLCAT00010007292.1">
    <property type="protein sequence ID" value="ENSLCAP00010007109.1"/>
    <property type="gene ID" value="ENSLCAG00010003495.1"/>
</dbReference>
<keyword evidence="5" id="KW-0808">Transferase</keyword>
<dbReference type="Pfam" id="PF07679">
    <property type="entry name" value="I-set"/>
    <property type="match status" value="1"/>
</dbReference>
<evidence type="ECO:0000256" key="10">
    <source>
        <dbReference type="ARBA" id="ARBA00022840"/>
    </source>
</evidence>
<dbReference type="SMART" id="SM00408">
    <property type="entry name" value="IGc2"/>
    <property type="match status" value="4"/>
</dbReference>
<keyword evidence="16 25" id="KW-0675">Receptor</keyword>
<feature type="binding site" evidence="21 24">
    <location>
        <position position="626"/>
    </location>
    <ligand>
        <name>ATP</name>
        <dbReference type="ChEBI" id="CHEBI:30616"/>
    </ligand>
</feature>
<evidence type="ECO:0000256" key="6">
    <source>
        <dbReference type="ARBA" id="ARBA00022692"/>
    </source>
</evidence>
<name>A0A4W6C9G9_LATCA</name>
<evidence type="ECO:0000256" key="21">
    <source>
        <dbReference type="PIRSR" id="PIRSR000615-2"/>
    </source>
</evidence>
<evidence type="ECO:0000256" key="3">
    <source>
        <dbReference type="ARBA" id="ARBA00022475"/>
    </source>
</evidence>
<dbReference type="GO" id="GO:0048407">
    <property type="term" value="F:platelet-derived growth factor binding"/>
    <property type="evidence" value="ECO:0007669"/>
    <property type="project" value="TreeGrafter"/>
</dbReference>
<dbReference type="GO" id="GO:0060326">
    <property type="term" value="P:cell chemotaxis"/>
    <property type="evidence" value="ECO:0007669"/>
    <property type="project" value="TreeGrafter"/>
</dbReference>
<dbReference type="CTD" id="5159"/>
<dbReference type="InterPro" id="IPR013098">
    <property type="entry name" value="Ig_I-set"/>
</dbReference>
<evidence type="ECO:0000256" key="1">
    <source>
        <dbReference type="ARBA" id="ARBA00004251"/>
    </source>
</evidence>
<dbReference type="SUPFAM" id="SSF56112">
    <property type="entry name" value="Protein kinase-like (PK-like)"/>
    <property type="match status" value="1"/>
</dbReference>
<feature type="domain" description="Protein kinase" evidence="29">
    <location>
        <begin position="592"/>
        <end position="953"/>
    </location>
</feature>
<dbReference type="GO" id="GO:0001525">
    <property type="term" value="P:angiogenesis"/>
    <property type="evidence" value="ECO:0007669"/>
    <property type="project" value="Ensembl"/>
</dbReference>
<dbReference type="Pfam" id="PF25305">
    <property type="entry name" value="Ig_PDGFR_d4"/>
    <property type="match status" value="1"/>
</dbReference>
<dbReference type="GO" id="GO:0061300">
    <property type="term" value="P:cerebellum vasculature development"/>
    <property type="evidence" value="ECO:0007669"/>
    <property type="project" value="Ensembl"/>
</dbReference>
<dbReference type="Proteomes" id="UP000694890">
    <property type="component" value="Linkage group LG8"/>
</dbReference>
<dbReference type="InterPro" id="IPR011009">
    <property type="entry name" value="Kinase-like_dom_sf"/>
</dbReference>
<evidence type="ECO:0000313" key="32">
    <source>
        <dbReference type="Proteomes" id="UP000314980"/>
    </source>
</evidence>
<comment type="subcellular location">
    <subcellularLocation>
        <location evidence="1">Cell membrane</location>
        <topology evidence="1">Single-pass type I membrane protein</topology>
    </subcellularLocation>
    <subcellularLocation>
        <location evidence="25">Membrane</location>
        <topology evidence="25">Single-pass type I membrane protein</topology>
    </subcellularLocation>
</comment>
<dbReference type="PANTHER" id="PTHR24416">
    <property type="entry name" value="TYROSINE-PROTEIN KINASE RECEPTOR"/>
    <property type="match status" value="1"/>
</dbReference>
<dbReference type="InterPro" id="IPR050122">
    <property type="entry name" value="RTK"/>
</dbReference>
<dbReference type="GO" id="GO:0005019">
    <property type="term" value="F:platelet-derived growth factor beta-receptor activity"/>
    <property type="evidence" value="ECO:0007669"/>
    <property type="project" value="TreeGrafter"/>
</dbReference>
<feature type="binding site" evidence="21">
    <location>
        <begin position="599"/>
        <end position="606"/>
    </location>
    <ligand>
        <name>ATP</name>
        <dbReference type="ChEBI" id="CHEBI:30616"/>
    </ligand>
</feature>
<reference evidence="32" key="1">
    <citation type="submission" date="2015-09" db="EMBL/GenBank/DDBJ databases">
        <authorList>
            <person name="Sai Rama Sridatta P."/>
        </authorList>
    </citation>
    <scope>NUCLEOTIDE SEQUENCE [LARGE SCALE GENOMIC DNA]</scope>
</reference>
<feature type="transmembrane region" description="Helical" evidence="27">
    <location>
        <begin position="524"/>
        <end position="548"/>
    </location>
</feature>
<dbReference type="Proteomes" id="UP000314980">
    <property type="component" value="Unassembled WGS sequence"/>
</dbReference>
<dbReference type="GO" id="GO:0046872">
    <property type="term" value="F:metal ion binding"/>
    <property type="evidence" value="ECO:0007669"/>
    <property type="project" value="UniProtKB-KW"/>
</dbReference>
<evidence type="ECO:0000256" key="19">
    <source>
        <dbReference type="ARBA" id="ARBA00051243"/>
    </source>
</evidence>
<evidence type="ECO:0000256" key="8">
    <source>
        <dbReference type="ARBA" id="ARBA00022741"/>
    </source>
</evidence>
<evidence type="ECO:0000256" key="16">
    <source>
        <dbReference type="ARBA" id="ARBA00023170"/>
    </source>
</evidence>
<dbReference type="GO" id="GO:0014911">
    <property type="term" value="P:positive regulation of smooth muscle cell migration"/>
    <property type="evidence" value="ECO:0007669"/>
    <property type="project" value="TreeGrafter"/>
</dbReference>
<keyword evidence="11" id="KW-0832">Ubl conjugation</keyword>
<dbReference type="Gene3D" id="3.30.200.20">
    <property type="entry name" value="Phosphorylase Kinase, domain 1"/>
    <property type="match status" value="1"/>
</dbReference>
<dbReference type="STRING" id="8187.ENSLCAP00010007109"/>